<gene>
    <name evidence="1" type="ORF">C442_20781</name>
</gene>
<proteinExistence type="predicted"/>
<dbReference type="EMBL" id="AOLW01000070">
    <property type="protein sequence ID" value="EMA13410.1"/>
    <property type="molecule type" value="Genomic_DNA"/>
</dbReference>
<keyword evidence="2" id="KW-1185">Reference proteome</keyword>
<sequence length="101" mass="11657">MEIDDLYIAEDADEQHYAIVGEGKREGEKFSRNQIFRNVQAVRGKEEYPAAVKALGIKANDNETFSIVEFAVPHNPDETVEIERVWEYSLPDSDHERLDNF</sequence>
<dbReference type="PATRIC" id="fig|1227452.3.peg.4097"/>
<dbReference type="RefSeq" id="WP_008313845.1">
    <property type="nucleotide sequence ID" value="NZ_AOLW01000070.1"/>
</dbReference>
<comment type="caution">
    <text evidence="1">The sequence shown here is derived from an EMBL/GenBank/DDBJ whole genome shotgun (WGS) entry which is preliminary data.</text>
</comment>
<accession>M0K0N0</accession>
<evidence type="ECO:0000313" key="1">
    <source>
        <dbReference type="EMBL" id="EMA13410.1"/>
    </source>
</evidence>
<name>M0K0N0_9EURY</name>
<evidence type="ECO:0000313" key="2">
    <source>
        <dbReference type="Proteomes" id="UP000011623"/>
    </source>
</evidence>
<organism evidence="1 2">
    <name type="scientific">Haloarcula amylolytica JCM 13557</name>
    <dbReference type="NCBI Taxonomy" id="1227452"/>
    <lineage>
        <taxon>Archaea</taxon>
        <taxon>Methanobacteriati</taxon>
        <taxon>Methanobacteriota</taxon>
        <taxon>Stenosarchaea group</taxon>
        <taxon>Halobacteria</taxon>
        <taxon>Halobacteriales</taxon>
        <taxon>Haloarculaceae</taxon>
        <taxon>Haloarcula</taxon>
    </lineage>
</organism>
<dbReference type="AlphaFoldDB" id="M0K0N0"/>
<reference evidence="1 2" key="1">
    <citation type="journal article" date="2014" name="PLoS Genet.">
        <title>Phylogenetically driven sequencing of extremely halophilic archaea reveals strategies for static and dynamic osmo-response.</title>
        <authorList>
            <person name="Becker E.A."/>
            <person name="Seitzer P.M."/>
            <person name="Tritt A."/>
            <person name="Larsen D."/>
            <person name="Krusor M."/>
            <person name="Yao A.I."/>
            <person name="Wu D."/>
            <person name="Madern D."/>
            <person name="Eisen J.A."/>
            <person name="Darling A.E."/>
            <person name="Facciotti M.T."/>
        </authorList>
    </citation>
    <scope>NUCLEOTIDE SEQUENCE [LARGE SCALE GENOMIC DNA]</scope>
    <source>
        <strain evidence="1 2">JCM 13557</strain>
    </source>
</reference>
<dbReference type="Proteomes" id="UP000011623">
    <property type="component" value="Unassembled WGS sequence"/>
</dbReference>
<protein>
    <submittedName>
        <fullName evidence="1">Uncharacterized protein</fullName>
    </submittedName>
</protein>